<evidence type="ECO:0000313" key="3">
    <source>
        <dbReference type="Proteomes" id="UP000018769"/>
    </source>
</evidence>
<dbReference type="GO" id="GO:0016787">
    <property type="term" value="F:hydrolase activity"/>
    <property type="evidence" value="ECO:0007669"/>
    <property type="project" value="UniProtKB-KW"/>
</dbReference>
<keyword evidence="1" id="KW-0812">Transmembrane</keyword>
<dbReference type="eggNOG" id="ENOG5034069">
    <property type="taxonomic scope" value="Bacteria"/>
</dbReference>
<dbReference type="SUPFAM" id="SSF53474">
    <property type="entry name" value="alpha/beta-Hydrolases"/>
    <property type="match status" value="1"/>
</dbReference>
<dbReference type="InterPro" id="IPR029058">
    <property type="entry name" value="AB_hydrolase_fold"/>
</dbReference>
<dbReference type="HOGENOM" id="CLU_727008_0_0_7"/>
<dbReference type="AlphaFoldDB" id="V6DIK0"/>
<dbReference type="RefSeq" id="WP_023791338.1">
    <property type="nucleotide sequence ID" value="NC_023003.1"/>
</dbReference>
<dbReference type="Proteomes" id="UP000018769">
    <property type="component" value="Chromosome I"/>
</dbReference>
<keyword evidence="1" id="KW-0472">Membrane</keyword>
<gene>
    <name evidence="2" type="ORF">BABL1_gene_615</name>
</gene>
<protein>
    <submittedName>
        <fullName evidence="2">Alpha/beta superfamily hydrolase</fullName>
    </submittedName>
</protein>
<dbReference type="KEGG" id="dpb:BABL1_gene_615"/>
<name>V6DIK0_9BACT</name>
<keyword evidence="3" id="KW-1185">Reference proteome</keyword>
<evidence type="ECO:0000313" key="2">
    <source>
        <dbReference type="EMBL" id="CDK30351.1"/>
    </source>
</evidence>
<sequence>MFKKYCIVVLILSISNLFVSGLLALRKKEQWINIIVHGSVGLQASLNMSTVRRLIRDKVDGSFYQQNVLSMRQNPELFTLQPIDRLGLYAVPSNFSLESGAYLYSYLYDFISKRYFPEQYNKFYTFGWSGLVSCKQRFQEAKNLYQELRKRFNNKCKIRIIGYSHGATLAFNLAAIRDLYYPKDDFAIDEIIAIGMPVLSKTEKLACHEMFKKVYHIYSKSDWVQHLDIFSPGNFTSHKTFSNVNIPKLKQVQINVFAKNQNNNRMWRSAFLDQSPSHIELWFFGWPPNSYNRNLYLCPLPVSIFIPYILYIVNKCSYSRSMELSLYPDCEFAQIKNKYGIDFLEDKVFKFVSISDLNFLKSYAYQFYPEKRLNKIKYAY</sequence>
<dbReference type="EMBL" id="HG793133">
    <property type="protein sequence ID" value="CDK30351.1"/>
    <property type="molecule type" value="Genomic_DNA"/>
</dbReference>
<organism evidence="2 3">
    <name type="scientific">Candidatus Babela massiliensis</name>
    <dbReference type="NCBI Taxonomy" id="673862"/>
    <lineage>
        <taxon>Bacteria</taxon>
        <taxon>Candidatus Babelota</taxon>
        <taxon>Candidatus Babeliae</taxon>
        <taxon>Candidatus Babeliales</taxon>
        <taxon>Candidatus Babeliaceae</taxon>
        <taxon>Candidatus Babela</taxon>
    </lineage>
</organism>
<keyword evidence="1" id="KW-1133">Transmembrane helix</keyword>
<proteinExistence type="predicted"/>
<accession>V6DIK0</accession>
<feature type="transmembrane region" description="Helical" evidence="1">
    <location>
        <begin position="7"/>
        <end position="25"/>
    </location>
</feature>
<keyword evidence="2" id="KW-0378">Hydrolase</keyword>
<evidence type="ECO:0000256" key="1">
    <source>
        <dbReference type="SAM" id="Phobius"/>
    </source>
</evidence>
<dbReference type="OrthoDB" id="9869377at2"/>
<reference evidence="2 3" key="1">
    <citation type="journal article" date="2015" name="Biol. Direct">
        <title>Babela massiliensis, a representative of a widespread bacterial phylum with unusual adaptations to parasitism in amoebae.</title>
        <authorList>
            <person name="Pagnier I."/>
            <person name="Yutin N."/>
            <person name="Croce O."/>
            <person name="Makarova K.S."/>
            <person name="Wolf Y.I."/>
            <person name="Benamar S."/>
            <person name="Raoult D."/>
            <person name="Koonin E.V."/>
            <person name="La Scola B."/>
        </authorList>
    </citation>
    <scope>NUCLEOTIDE SEQUENCE [LARGE SCALE GENOMIC DNA]</scope>
    <source>
        <strain evidence="3">BABL1</strain>
    </source>
</reference>